<dbReference type="GO" id="GO:0046872">
    <property type="term" value="F:metal ion binding"/>
    <property type="evidence" value="ECO:0007669"/>
    <property type="project" value="UniProtKB-KW"/>
</dbReference>
<sequence length="553" mass="62043">MAYQFMKWPPTSRFDLIPTALQPYIDLADEATTWLNFFSPAEVEERYEQYIDKLNGLLDSTMDAIASLEPDSDGAFEATLALFTVAVHQYRWKHVPVLQETRDIKSMTVPPCFKVPLLHLTGKVGLPFAGSVYALVVCNYDAASDGSRFMFNSILPGVMQTEKGWTKMLWTFEQKSAPFLEQLVELCTALDDDSIPDKEKVIAEHLAMTKRLAASVFRTLHEFDSKKIISSKYFALYIEGPHGWGIDGIGGASGAQMLPVTSLDAILSIKGESMMYRETIRSRSAMTTKMRDYLSFLDTHAPKLREHYAHLPEFVELVRMVYNFRLGHRKIGIRYLASSEGTAGGKIQLTETRDGHEMVDKFEREMGARIKENHDYIDQLIELYGPPPEDMNRLGRNASMPVLNSLELPELRHTRFKHTSDVALNLIGGVMSLIPSVSTISEMGRSLSSLIRSRSSTVVARDDTSAEESMTESDSEQEDVVPKQNDLVENARVAFSKLIIGGNLDSAAAQKLMQSYEALLQAATNHKTPATKYTHKIDKTERVPEIPTIVLEL</sequence>
<comment type="similarity">
    <text evidence="1">Belongs to the indoleamine 2,3-dioxygenase family.</text>
</comment>
<evidence type="ECO:0000313" key="5">
    <source>
        <dbReference type="EMBL" id="KNC95790.1"/>
    </source>
</evidence>
<dbReference type="GO" id="GO:0033754">
    <property type="term" value="F:indoleamine 2,3-dioxygenase activity"/>
    <property type="evidence" value="ECO:0007669"/>
    <property type="project" value="TreeGrafter"/>
</dbReference>
<protein>
    <recommendedName>
        <fullName evidence="7">Indoleamine 2,3-dioxygenase</fullName>
    </recommendedName>
</protein>
<accession>A0A0L0H2W4</accession>
<dbReference type="GO" id="GO:0005737">
    <property type="term" value="C:cytoplasm"/>
    <property type="evidence" value="ECO:0007669"/>
    <property type="project" value="TreeGrafter"/>
</dbReference>
<keyword evidence="3" id="KW-0408">Iron</keyword>
<feature type="compositionally biased region" description="Acidic residues" evidence="4">
    <location>
        <begin position="465"/>
        <end position="478"/>
    </location>
</feature>
<evidence type="ECO:0000256" key="2">
    <source>
        <dbReference type="ARBA" id="ARBA00022723"/>
    </source>
</evidence>
<evidence type="ECO:0000256" key="4">
    <source>
        <dbReference type="SAM" id="MobiDB-lite"/>
    </source>
</evidence>
<keyword evidence="6" id="KW-1185">Reference proteome</keyword>
<dbReference type="InterPro" id="IPR037217">
    <property type="entry name" value="Trp/Indoleamine_2_3_dOase-like"/>
</dbReference>
<dbReference type="GO" id="GO:0034354">
    <property type="term" value="P:'de novo' NAD+ biosynthetic process from L-tryptophan"/>
    <property type="evidence" value="ECO:0007669"/>
    <property type="project" value="TreeGrafter"/>
</dbReference>
<keyword evidence="2" id="KW-0479">Metal-binding</keyword>
<proteinExistence type="inferred from homology"/>
<feature type="region of interest" description="Disordered" evidence="4">
    <location>
        <begin position="458"/>
        <end position="478"/>
    </location>
</feature>
<dbReference type="OrthoDB" id="10293400at2759"/>
<dbReference type="InParanoid" id="A0A0L0H2W4"/>
<organism evidence="5 6">
    <name type="scientific">Spizellomyces punctatus (strain DAOM BR117)</name>
    <dbReference type="NCBI Taxonomy" id="645134"/>
    <lineage>
        <taxon>Eukaryota</taxon>
        <taxon>Fungi</taxon>
        <taxon>Fungi incertae sedis</taxon>
        <taxon>Chytridiomycota</taxon>
        <taxon>Chytridiomycota incertae sedis</taxon>
        <taxon>Chytridiomycetes</taxon>
        <taxon>Spizellomycetales</taxon>
        <taxon>Spizellomycetaceae</taxon>
        <taxon>Spizellomyces</taxon>
    </lineage>
</organism>
<reference evidence="5 6" key="1">
    <citation type="submission" date="2009-08" db="EMBL/GenBank/DDBJ databases">
        <title>The Genome Sequence of Spizellomyces punctatus strain DAOM BR117.</title>
        <authorList>
            <consortium name="The Broad Institute Genome Sequencing Platform"/>
            <person name="Russ C."/>
            <person name="Cuomo C."/>
            <person name="Shea T."/>
            <person name="Young S.K."/>
            <person name="Zeng Q."/>
            <person name="Koehrsen M."/>
            <person name="Haas B."/>
            <person name="Borodovsky M."/>
            <person name="Guigo R."/>
            <person name="Alvarado L."/>
            <person name="Berlin A."/>
            <person name="Bochicchio J."/>
            <person name="Borenstein D."/>
            <person name="Chapman S."/>
            <person name="Chen Z."/>
            <person name="Engels R."/>
            <person name="Freedman E."/>
            <person name="Gellesch M."/>
            <person name="Goldberg J."/>
            <person name="Griggs A."/>
            <person name="Gujja S."/>
            <person name="Heiman D."/>
            <person name="Hepburn T."/>
            <person name="Howarth C."/>
            <person name="Jen D."/>
            <person name="Larson L."/>
            <person name="Lewis B."/>
            <person name="Mehta T."/>
            <person name="Park D."/>
            <person name="Pearson M."/>
            <person name="Roberts A."/>
            <person name="Saif S."/>
            <person name="Shenoy N."/>
            <person name="Sisk P."/>
            <person name="Stolte C."/>
            <person name="Sykes S."/>
            <person name="Thomson T."/>
            <person name="Walk T."/>
            <person name="White J."/>
            <person name="Yandava C."/>
            <person name="Burger G."/>
            <person name="Gray M.W."/>
            <person name="Holland P.W.H."/>
            <person name="King N."/>
            <person name="Lang F.B.F."/>
            <person name="Roger A.J."/>
            <person name="Ruiz-Trillo I."/>
            <person name="Lander E."/>
            <person name="Nusbaum C."/>
        </authorList>
    </citation>
    <scope>NUCLEOTIDE SEQUENCE [LARGE SCALE GENOMIC DNA]</scope>
    <source>
        <strain evidence="5 6">DAOM BR117</strain>
    </source>
</reference>
<evidence type="ECO:0000256" key="1">
    <source>
        <dbReference type="ARBA" id="ARBA00007119"/>
    </source>
</evidence>
<dbReference type="SUPFAM" id="SSF140959">
    <property type="entry name" value="Indolic compounds 2,3-dioxygenase-like"/>
    <property type="match status" value="1"/>
</dbReference>
<dbReference type="InterPro" id="IPR000898">
    <property type="entry name" value="Indolamine_dOase"/>
</dbReference>
<evidence type="ECO:0000256" key="3">
    <source>
        <dbReference type="ARBA" id="ARBA00023004"/>
    </source>
</evidence>
<dbReference type="GO" id="GO:0019441">
    <property type="term" value="P:L-tryptophan catabolic process to kynurenine"/>
    <property type="evidence" value="ECO:0007669"/>
    <property type="project" value="InterPro"/>
</dbReference>
<dbReference type="EMBL" id="KQ257476">
    <property type="protein sequence ID" value="KNC95790.1"/>
    <property type="molecule type" value="Genomic_DNA"/>
</dbReference>
<dbReference type="PANTHER" id="PTHR28657">
    <property type="entry name" value="INDOLEAMINE 2,3-DIOXYGENASE"/>
    <property type="match status" value="1"/>
</dbReference>
<dbReference type="Proteomes" id="UP000053201">
    <property type="component" value="Unassembled WGS sequence"/>
</dbReference>
<evidence type="ECO:0008006" key="7">
    <source>
        <dbReference type="Google" id="ProtNLM"/>
    </source>
</evidence>
<dbReference type="RefSeq" id="XP_016603830.1">
    <property type="nucleotide sequence ID" value="XM_016756932.1"/>
</dbReference>
<dbReference type="GO" id="GO:0020037">
    <property type="term" value="F:heme binding"/>
    <property type="evidence" value="ECO:0007669"/>
    <property type="project" value="InterPro"/>
</dbReference>
<dbReference type="GeneID" id="27691919"/>
<dbReference type="VEuPathDB" id="FungiDB:SPPG_08784"/>
<dbReference type="PANTHER" id="PTHR28657:SF11">
    <property type="entry name" value="INDOLEAMINE 2,3-DIOXYGENASE"/>
    <property type="match status" value="1"/>
</dbReference>
<gene>
    <name evidence="5" type="ORF">SPPG_08784</name>
</gene>
<evidence type="ECO:0000313" key="6">
    <source>
        <dbReference type="Proteomes" id="UP000053201"/>
    </source>
</evidence>
<dbReference type="Gene3D" id="1.20.58.480">
    <property type="match status" value="1"/>
</dbReference>
<dbReference type="eggNOG" id="ENOG502S41S">
    <property type="taxonomic scope" value="Eukaryota"/>
</dbReference>
<name>A0A0L0H2W4_SPIPD</name>
<dbReference type="AlphaFoldDB" id="A0A0L0H2W4"/>
<dbReference type="OMA" id="SHVQGFY"/>